<evidence type="ECO:0000259" key="1">
    <source>
        <dbReference type="Pfam" id="PF24963"/>
    </source>
</evidence>
<feature type="domain" description="DUF7768" evidence="1">
    <location>
        <begin position="5"/>
        <end position="104"/>
    </location>
</feature>
<dbReference type="InterPro" id="IPR056670">
    <property type="entry name" value="DUF7768"/>
</dbReference>
<dbReference type="Gene3D" id="3.40.50.10400">
    <property type="entry name" value="Hypothetical protein PA1492"/>
    <property type="match status" value="1"/>
</dbReference>
<evidence type="ECO:0000313" key="3">
    <source>
        <dbReference type="Proteomes" id="UP000095712"/>
    </source>
</evidence>
<reference evidence="2 3" key="1">
    <citation type="submission" date="2015-09" db="EMBL/GenBank/DDBJ databases">
        <authorList>
            <consortium name="Pathogen Informatics"/>
        </authorList>
    </citation>
    <scope>NUCLEOTIDE SEQUENCE [LARGE SCALE GENOMIC DNA]</scope>
    <source>
        <strain evidence="2 3">2789STDY5834911</strain>
    </source>
</reference>
<organism evidence="2 3">
    <name type="scientific">Blautia wexlerae</name>
    <dbReference type="NCBI Taxonomy" id="418240"/>
    <lineage>
        <taxon>Bacteria</taxon>
        <taxon>Bacillati</taxon>
        <taxon>Bacillota</taxon>
        <taxon>Clostridia</taxon>
        <taxon>Lachnospirales</taxon>
        <taxon>Lachnospiraceae</taxon>
        <taxon>Blautia</taxon>
    </lineage>
</organism>
<accession>A0A174TKH5</accession>
<dbReference type="AlphaFoldDB" id="A0A174TKH5"/>
<protein>
    <recommendedName>
        <fullName evidence="1">DUF7768 domain-containing protein</fullName>
    </recommendedName>
</protein>
<gene>
    <name evidence="2" type="ORF">ERS852523_03893</name>
</gene>
<evidence type="ECO:0000313" key="2">
    <source>
        <dbReference type="EMBL" id="CUQ08328.1"/>
    </source>
</evidence>
<dbReference type="Proteomes" id="UP000095712">
    <property type="component" value="Unassembled WGS sequence"/>
</dbReference>
<proteinExistence type="predicted"/>
<dbReference type="Pfam" id="PF24963">
    <property type="entry name" value="DUF7768"/>
    <property type="match status" value="1"/>
</dbReference>
<name>A0A174TKH5_9FIRM</name>
<dbReference type="OrthoDB" id="9807423at2"/>
<dbReference type="RefSeq" id="WP_055153608.1">
    <property type="nucleotide sequence ID" value="NZ_CZAW01000069.1"/>
</dbReference>
<sequence>MLQGKKAYICSPLSAPNPEGMQHNMELAKYYLMKMKRLYHCRTFASHAHLPLMLDDRIPEERETAMQIGALMLDFCEVLIICGSCISGGMRREIQTAFEKGKDVYWYDSKMKPGELMKVENWRSIDDEVQIYT</sequence>
<dbReference type="EMBL" id="CZAW01000069">
    <property type="protein sequence ID" value="CUQ08328.1"/>
    <property type="molecule type" value="Genomic_DNA"/>
</dbReference>